<feature type="compositionally biased region" description="Pro residues" evidence="1">
    <location>
        <begin position="25"/>
        <end position="45"/>
    </location>
</feature>
<keyword evidence="3" id="KW-1185">Reference proteome</keyword>
<name>A0A550CR22_9AGAR</name>
<organism evidence="2 3">
    <name type="scientific">Schizophyllum amplum</name>
    <dbReference type="NCBI Taxonomy" id="97359"/>
    <lineage>
        <taxon>Eukaryota</taxon>
        <taxon>Fungi</taxon>
        <taxon>Dikarya</taxon>
        <taxon>Basidiomycota</taxon>
        <taxon>Agaricomycotina</taxon>
        <taxon>Agaricomycetes</taxon>
        <taxon>Agaricomycetidae</taxon>
        <taxon>Agaricales</taxon>
        <taxon>Schizophyllaceae</taxon>
        <taxon>Schizophyllum</taxon>
    </lineage>
</organism>
<dbReference type="AlphaFoldDB" id="A0A550CR22"/>
<sequence length="240" mass="26625">MPSPSESQKIRKYDLRFILDSPVPHNQPVPRSQPVPYPQPQPRTPPHYLGQGDTACAPRDQATATRSSGIVTSDRKLEYSLSNPAQPSDCSYSILCFDNRQPSIPSPLSPPWLSAGQRNHHDIHTVSSSDGTQYIYIGRSTGPKRNVLQRIEDMSMNLTIKSFGPSEVVCAGCSHTYSIRNGFIQDPNTSYSDSIWTGTHQATCKILQSWRNPSSTYRPAPATQAELARLRMASRDAARI</sequence>
<feature type="region of interest" description="Disordered" evidence="1">
    <location>
        <begin position="19"/>
        <end position="70"/>
    </location>
</feature>
<reference evidence="2 3" key="1">
    <citation type="journal article" date="2019" name="New Phytol.">
        <title>Comparative genomics reveals unique wood-decay strategies and fruiting body development in the Schizophyllaceae.</title>
        <authorList>
            <person name="Almasi E."/>
            <person name="Sahu N."/>
            <person name="Krizsan K."/>
            <person name="Balint B."/>
            <person name="Kovacs G.M."/>
            <person name="Kiss B."/>
            <person name="Cseklye J."/>
            <person name="Drula E."/>
            <person name="Henrissat B."/>
            <person name="Nagy I."/>
            <person name="Chovatia M."/>
            <person name="Adam C."/>
            <person name="LaButti K."/>
            <person name="Lipzen A."/>
            <person name="Riley R."/>
            <person name="Grigoriev I.V."/>
            <person name="Nagy L.G."/>
        </authorList>
    </citation>
    <scope>NUCLEOTIDE SEQUENCE [LARGE SCALE GENOMIC DNA]</scope>
    <source>
        <strain evidence="2 3">NL-1724</strain>
    </source>
</reference>
<evidence type="ECO:0000313" key="3">
    <source>
        <dbReference type="Proteomes" id="UP000320762"/>
    </source>
</evidence>
<evidence type="ECO:0000256" key="1">
    <source>
        <dbReference type="SAM" id="MobiDB-lite"/>
    </source>
</evidence>
<accession>A0A550CR22</accession>
<dbReference type="EMBL" id="VDMD01000003">
    <property type="protein sequence ID" value="TRM67246.1"/>
    <property type="molecule type" value="Genomic_DNA"/>
</dbReference>
<proteinExistence type="predicted"/>
<gene>
    <name evidence="2" type="ORF">BD626DRAFT_627645</name>
</gene>
<dbReference type="Proteomes" id="UP000320762">
    <property type="component" value="Unassembled WGS sequence"/>
</dbReference>
<protein>
    <submittedName>
        <fullName evidence="2">Uncharacterized protein</fullName>
    </submittedName>
</protein>
<comment type="caution">
    <text evidence="2">The sequence shown here is derived from an EMBL/GenBank/DDBJ whole genome shotgun (WGS) entry which is preliminary data.</text>
</comment>
<evidence type="ECO:0000313" key="2">
    <source>
        <dbReference type="EMBL" id="TRM67246.1"/>
    </source>
</evidence>